<evidence type="ECO:0000313" key="1">
    <source>
        <dbReference type="EMBL" id="MTD25433.1"/>
    </source>
</evidence>
<evidence type="ECO:0008006" key="5">
    <source>
        <dbReference type="Google" id="ProtNLM"/>
    </source>
</evidence>
<dbReference type="Proteomes" id="UP000424752">
    <property type="component" value="Chromosome"/>
</dbReference>
<organism evidence="2 3">
    <name type="scientific">Erwinia sorbitola</name>
    <dbReference type="NCBI Taxonomy" id="2681984"/>
    <lineage>
        <taxon>Bacteria</taxon>
        <taxon>Pseudomonadati</taxon>
        <taxon>Pseudomonadota</taxon>
        <taxon>Gammaproteobacteria</taxon>
        <taxon>Enterobacterales</taxon>
        <taxon>Erwiniaceae</taxon>
        <taxon>Erwinia</taxon>
    </lineage>
</organism>
<keyword evidence="4" id="KW-1185">Reference proteome</keyword>
<evidence type="ECO:0000313" key="2">
    <source>
        <dbReference type="EMBL" id="QGU87998.1"/>
    </source>
</evidence>
<dbReference type="Proteomes" id="UP000480164">
    <property type="component" value="Unassembled WGS sequence"/>
</dbReference>
<evidence type="ECO:0000313" key="4">
    <source>
        <dbReference type="Proteomes" id="UP000480164"/>
    </source>
</evidence>
<dbReference type="EMBL" id="CP046509">
    <property type="protein sequence ID" value="QGU87998.1"/>
    <property type="molecule type" value="Genomic_DNA"/>
</dbReference>
<accession>A0A6L6GIT6</accession>
<accession>A0A6I6EHB6</accession>
<protein>
    <recommendedName>
        <fullName evidence="5">DUF1918 domain-containing protein</fullName>
    </recommendedName>
</protein>
<dbReference type="EMBL" id="WLZX01000001">
    <property type="protein sequence ID" value="MTD25433.1"/>
    <property type="molecule type" value="Genomic_DNA"/>
</dbReference>
<name>A0A6I6EHB6_9GAMM</name>
<reference evidence="1 4" key="1">
    <citation type="submission" date="2019-11" db="EMBL/GenBank/DDBJ databases">
        <title>Erwinia sp. nov., isolated from feces of birds in Tibet plateau of China.</title>
        <authorList>
            <person name="Ge Y."/>
        </authorList>
    </citation>
    <scope>NUCLEOTIDE SEQUENCE [LARGE SCALE GENOMIC DNA]</scope>
    <source>
        <strain evidence="1 4">J316</strain>
    </source>
</reference>
<sequence length="69" mass="8035">MSRFPKGSIVRHKTGQIKGVVLNVFDQGERPAGYYIKWDDGNHSYHSENELIWANIDRPRMHNNLQSPK</sequence>
<dbReference type="KEGG" id="erwi:GN242_12515"/>
<proteinExistence type="predicted"/>
<gene>
    <name evidence="1" type="ORF">GK011_00515</name>
    <name evidence="2" type="ORF">GN242_12515</name>
</gene>
<reference evidence="2 3" key="2">
    <citation type="submission" date="2019-12" db="EMBL/GenBank/DDBJ databases">
        <title>Erwinia sp. nov., isolated from droppings of birds in the Qinghai-Tiebt plateau of China.</title>
        <authorList>
            <person name="Ge Y."/>
        </authorList>
    </citation>
    <scope>NUCLEOTIDE SEQUENCE [LARGE SCALE GENOMIC DNA]</scope>
    <source>
        <strain evidence="2 3">J780</strain>
    </source>
</reference>
<dbReference type="RefSeq" id="WP_154750785.1">
    <property type="nucleotide sequence ID" value="NZ_CP046509.1"/>
</dbReference>
<evidence type="ECO:0000313" key="3">
    <source>
        <dbReference type="Proteomes" id="UP000424752"/>
    </source>
</evidence>
<dbReference type="AlphaFoldDB" id="A0A6I6EHB6"/>